<dbReference type="InterPro" id="IPR057191">
    <property type="entry name" value="DUF7869"/>
</dbReference>
<gene>
    <name evidence="2" type="ORF">DIATSA_LOCUS11391</name>
</gene>
<evidence type="ECO:0000313" key="3">
    <source>
        <dbReference type="Proteomes" id="UP001153714"/>
    </source>
</evidence>
<dbReference type="PANTHER" id="PTHR34415:SF1">
    <property type="entry name" value="INTEGRASE CATALYTIC DOMAIN-CONTAINING PROTEIN"/>
    <property type="match status" value="1"/>
</dbReference>
<dbReference type="PANTHER" id="PTHR34415">
    <property type="entry name" value="INTEGRASE CATALYTIC DOMAIN-CONTAINING PROTEIN"/>
    <property type="match status" value="1"/>
</dbReference>
<accession>A0A9N9RCK6</accession>
<organism evidence="2 3">
    <name type="scientific">Diatraea saccharalis</name>
    <name type="common">sugarcane borer</name>
    <dbReference type="NCBI Taxonomy" id="40085"/>
    <lineage>
        <taxon>Eukaryota</taxon>
        <taxon>Metazoa</taxon>
        <taxon>Ecdysozoa</taxon>
        <taxon>Arthropoda</taxon>
        <taxon>Hexapoda</taxon>
        <taxon>Insecta</taxon>
        <taxon>Pterygota</taxon>
        <taxon>Neoptera</taxon>
        <taxon>Endopterygota</taxon>
        <taxon>Lepidoptera</taxon>
        <taxon>Glossata</taxon>
        <taxon>Ditrysia</taxon>
        <taxon>Pyraloidea</taxon>
        <taxon>Crambidae</taxon>
        <taxon>Crambinae</taxon>
        <taxon>Diatraea</taxon>
    </lineage>
</organism>
<keyword evidence="3" id="KW-1185">Reference proteome</keyword>
<dbReference type="OrthoDB" id="6779410at2759"/>
<evidence type="ECO:0000259" key="1">
    <source>
        <dbReference type="Pfam" id="PF25273"/>
    </source>
</evidence>
<reference evidence="2" key="2">
    <citation type="submission" date="2022-10" db="EMBL/GenBank/DDBJ databases">
        <authorList>
            <consortium name="ENA_rothamsted_submissions"/>
            <consortium name="culmorum"/>
            <person name="King R."/>
        </authorList>
    </citation>
    <scope>NUCLEOTIDE SEQUENCE</scope>
</reference>
<reference evidence="2" key="1">
    <citation type="submission" date="2021-12" db="EMBL/GenBank/DDBJ databases">
        <authorList>
            <person name="King R."/>
        </authorList>
    </citation>
    <scope>NUCLEOTIDE SEQUENCE</scope>
</reference>
<evidence type="ECO:0000313" key="2">
    <source>
        <dbReference type="EMBL" id="CAG9793983.1"/>
    </source>
</evidence>
<dbReference type="Pfam" id="PF25273">
    <property type="entry name" value="DUF7869"/>
    <property type="match status" value="1"/>
</dbReference>
<sequence length="269" mass="30856">MFLLLIFGAIITENEYHKDSNLIASAVYHRLTVTDKADVKHIRLIADGCGGQNKNCIVLGACCKWLLENSSIHTIELVFPVTGHSFMPADRIFGVIERKLKTKEVILHPDEITKVLRESSSIVKFGNDCVVNDWRESVRKVLKQTTSWSVQFKDCKRFILKRSKKVGNVLIRGELNYKSDLGKFENVCQKNKQISMLSPVPLPNIVPINKNKLQDVKKLLQKHFGLEWVALESLTFYKELFETQEELVAPQNEESFCNERIDETIELHV</sequence>
<name>A0A9N9RCK6_9NEOP</name>
<dbReference type="Proteomes" id="UP001153714">
    <property type="component" value="Chromosome 6"/>
</dbReference>
<dbReference type="AlphaFoldDB" id="A0A9N9RCK6"/>
<feature type="domain" description="DUF7869" evidence="1">
    <location>
        <begin position="12"/>
        <end position="147"/>
    </location>
</feature>
<proteinExistence type="predicted"/>
<dbReference type="EMBL" id="OU893337">
    <property type="protein sequence ID" value="CAG9793983.1"/>
    <property type="molecule type" value="Genomic_DNA"/>
</dbReference>
<protein>
    <recommendedName>
        <fullName evidence="1">DUF7869 domain-containing protein</fullName>
    </recommendedName>
</protein>